<evidence type="ECO:0000259" key="5">
    <source>
        <dbReference type="Pfam" id="PF02357"/>
    </source>
</evidence>
<dbReference type="SUPFAM" id="SSF82679">
    <property type="entry name" value="N-utilization substance G protein NusG, N-terminal domain"/>
    <property type="match status" value="1"/>
</dbReference>
<dbReference type="GO" id="GO:0006355">
    <property type="term" value="P:regulation of DNA-templated transcription"/>
    <property type="evidence" value="ECO:0007669"/>
    <property type="project" value="InterPro"/>
</dbReference>
<feature type="transmembrane region" description="Helical" evidence="3">
    <location>
        <begin position="283"/>
        <end position="301"/>
    </location>
</feature>
<feature type="transmembrane region" description="Helical" evidence="3">
    <location>
        <begin position="217"/>
        <end position="243"/>
    </location>
</feature>
<dbReference type="GO" id="GO:0006354">
    <property type="term" value="P:DNA-templated transcription elongation"/>
    <property type="evidence" value="ECO:0007669"/>
    <property type="project" value="InterPro"/>
</dbReference>
<dbReference type="InterPro" id="IPR006645">
    <property type="entry name" value="NGN-like_dom"/>
</dbReference>
<dbReference type="HOGENOM" id="CLU_511682_0_0_11"/>
<keyword evidence="3" id="KW-1133">Transmembrane helix</keyword>
<dbReference type="EMBL" id="FP929047">
    <property type="protein sequence ID" value="CBL03312.1"/>
    <property type="molecule type" value="Genomic_DNA"/>
</dbReference>
<dbReference type="KEGG" id="gpa:GPA_01580"/>
<dbReference type="InterPro" id="IPR014722">
    <property type="entry name" value="Rib_uL2_dom2"/>
</dbReference>
<reference evidence="6 7" key="2">
    <citation type="submission" date="2010-03" db="EMBL/GenBank/DDBJ databases">
        <authorList>
            <person name="Pajon A."/>
        </authorList>
    </citation>
    <scope>NUCLEOTIDE SEQUENCE [LARGE SCALE GENOMIC DNA]</scope>
    <source>
        <strain evidence="7">7-10-1-b</strain>
    </source>
</reference>
<dbReference type="AlphaFoldDB" id="D6E6G5"/>
<proteinExistence type="predicted"/>
<evidence type="ECO:0000313" key="7">
    <source>
        <dbReference type="Proteomes" id="UP000008805"/>
    </source>
</evidence>
<reference evidence="6 7" key="1">
    <citation type="submission" date="2010-03" db="EMBL/GenBank/DDBJ databases">
        <title>The genome sequence of Gordonibacter pamelaeae 7-10-1-bT.</title>
        <authorList>
            <consortium name="metaHIT consortium -- http://www.metahit.eu/"/>
            <person name="Pajon A."/>
            <person name="Turner K."/>
            <person name="Parkhill J."/>
            <person name="Timmis K."/>
            <person name="Oxley A."/>
            <person name="Wurdemann D."/>
        </authorList>
    </citation>
    <scope>NUCLEOTIDE SEQUENCE [LARGE SCALE GENOMIC DNA]</scope>
    <source>
        <strain evidence="7">7-10-1-b</strain>
    </source>
</reference>
<keyword evidence="3" id="KW-0472">Membrane</keyword>
<evidence type="ECO:0000313" key="6">
    <source>
        <dbReference type="EMBL" id="CBL03312.1"/>
    </source>
</evidence>
<organism evidence="6 7">
    <name type="scientific">Gordonibacter pamelaeae 7-10-1-b</name>
    <dbReference type="NCBI Taxonomy" id="657308"/>
    <lineage>
        <taxon>Bacteria</taxon>
        <taxon>Bacillati</taxon>
        <taxon>Actinomycetota</taxon>
        <taxon>Coriobacteriia</taxon>
        <taxon>Eggerthellales</taxon>
        <taxon>Eggerthellaceae</taxon>
        <taxon>Gordonibacter</taxon>
    </lineage>
</organism>
<evidence type="ECO:0000256" key="1">
    <source>
        <dbReference type="ARBA" id="ARBA00023163"/>
    </source>
</evidence>
<dbReference type="Gene3D" id="2.30.30.30">
    <property type="match status" value="1"/>
</dbReference>
<protein>
    <submittedName>
        <fullName evidence="6">Transcription antiterminator</fullName>
    </submittedName>
</protein>
<dbReference type="InterPro" id="IPR005824">
    <property type="entry name" value="KOW"/>
</dbReference>
<sequence>MWYVAQVQAGRESATRDLCLRLVSSDVLEECFMPEYETMWRVRGEWKLARRLLFPGYLFFVTGDAEELNKELLRVPLPIRLLGNEENSFFPLTKKEQDWFLSFMDGEHIVRMSEGYITGDKVTVTRGPLMGFEGDIRKIDRHKRRALPRRHPLRPHRAGKRRPGSSKEDRVSHPNRTVMGKSVEPVGGIFAGPRSKGRAHHFLGSSSEWQAVNLKRAIAITVFVLSALAFFFLVFNGLFVIYAETCHPELTWEQVAEVEVDGKPASPSEGEEAPQSMRPQIELALSLFSAVVMLISARLVWRYYRKGYEVKEEPVVFPQKGSEIRWRKIFGSQTDLKENVQAYADEFLVNAFVEPRMVFSRISESVSPGRRMLDSVVSYEVLPPTERGLSFFDADDLMLKKDKENRKFRSCSLVVPVSFQKRGKLVMKQEVRNASGTILPVLKQSEFVARILELIHSFLASVCVDADAKNRPIGNLPQWDDLLSDLEAAFRSWFIADDGRNELQKSGDSNSRRQIAQLPSRSISAGNLVFSS</sequence>
<feature type="region of interest" description="Disordered" evidence="2">
    <location>
        <begin position="147"/>
        <end position="184"/>
    </location>
</feature>
<keyword evidence="7" id="KW-1185">Reference proteome</keyword>
<dbReference type="Pfam" id="PF00467">
    <property type="entry name" value="KOW"/>
    <property type="match status" value="1"/>
</dbReference>
<feature type="domain" description="KOW" evidence="4">
    <location>
        <begin position="119"/>
        <end position="143"/>
    </location>
</feature>
<dbReference type="InterPro" id="IPR036735">
    <property type="entry name" value="NGN_dom_sf"/>
</dbReference>
<evidence type="ECO:0000256" key="2">
    <source>
        <dbReference type="SAM" id="MobiDB-lite"/>
    </source>
</evidence>
<dbReference type="CDD" id="cd06091">
    <property type="entry name" value="KOW_NusG"/>
    <property type="match status" value="1"/>
</dbReference>
<keyword evidence="3" id="KW-0812">Transmembrane</keyword>
<accession>D6E6G5</accession>
<dbReference type="Pfam" id="PF02357">
    <property type="entry name" value="NusG"/>
    <property type="match status" value="1"/>
</dbReference>
<dbReference type="Proteomes" id="UP000008805">
    <property type="component" value="Chromosome"/>
</dbReference>
<dbReference type="RefSeq" id="WP_015538662.1">
    <property type="nucleotide sequence ID" value="NC_021021.1"/>
</dbReference>
<feature type="domain" description="NusG-like N-terminal" evidence="5">
    <location>
        <begin position="2"/>
        <end position="97"/>
    </location>
</feature>
<evidence type="ECO:0000256" key="3">
    <source>
        <dbReference type="SAM" id="Phobius"/>
    </source>
</evidence>
<dbReference type="SUPFAM" id="SSF50104">
    <property type="entry name" value="Translation proteins SH3-like domain"/>
    <property type="match status" value="1"/>
</dbReference>
<keyword evidence="1" id="KW-0804">Transcription</keyword>
<name>D6E6G5_9ACTN</name>
<evidence type="ECO:0000259" key="4">
    <source>
        <dbReference type="Pfam" id="PF00467"/>
    </source>
</evidence>
<dbReference type="InterPro" id="IPR008991">
    <property type="entry name" value="Translation_prot_SH3-like_sf"/>
</dbReference>
<feature type="compositionally biased region" description="Basic residues" evidence="2">
    <location>
        <begin position="147"/>
        <end position="164"/>
    </location>
</feature>
<dbReference type="CDD" id="cd09889">
    <property type="entry name" value="NGN_Bact_2"/>
    <property type="match status" value="1"/>
</dbReference>
<gene>
    <name evidence="6" type="ORF">GPA_01580</name>
</gene>
<dbReference type="InterPro" id="IPR047663">
    <property type="entry name" value="Transcription_antiterm_LoaP"/>
</dbReference>
<dbReference type="NCBIfam" id="NF033641">
    <property type="entry name" value="antiterm_LoaP"/>
    <property type="match status" value="1"/>
</dbReference>
<dbReference type="Gene3D" id="3.30.70.940">
    <property type="entry name" value="NusG, N-terminal domain"/>
    <property type="match status" value="1"/>
</dbReference>